<reference evidence="4 5" key="1">
    <citation type="submission" date="2019-07" db="EMBL/GenBank/DDBJ databases">
        <title>Whole genome shotgun sequence of Skermanella aerolata NBRC 106429.</title>
        <authorList>
            <person name="Hosoyama A."/>
            <person name="Uohara A."/>
            <person name="Ohji S."/>
            <person name="Ichikawa N."/>
        </authorList>
    </citation>
    <scope>NUCLEOTIDE SEQUENCE [LARGE SCALE GENOMIC DNA]</scope>
    <source>
        <strain evidence="4 5">NBRC 106429</strain>
    </source>
</reference>
<dbReference type="Gene3D" id="3.40.50.2300">
    <property type="match status" value="1"/>
</dbReference>
<dbReference type="InterPro" id="IPR011006">
    <property type="entry name" value="CheY-like_superfamily"/>
</dbReference>
<evidence type="ECO:0000259" key="3">
    <source>
        <dbReference type="PROSITE" id="PS50110"/>
    </source>
</evidence>
<evidence type="ECO:0000256" key="2">
    <source>
        <dbReference type="PROSITE-ProRule" id="PRU00169"/>
    </source>
</evidence>
<dbReference type="InterPro" id="IPR050595">
    <property type="entry name" value="Bact_response_regulator"/>
</dbReference>
<dbReference type="PROSITE" id="PS50110">
    <property type="entry name" value="RESPONSE_REGULATORY"/>
    <property type="match status" value="1"/>
</dbReference>
<dbReference type="InterPro" id="IPR001789">
    <property type="entry name" value="Sig_transdc_resp-reg_receiver"/>
</dbReference>
<dbReference type="PANTHER" id="PTHR44591:SF3">
    <property type="entry name" value="RESPONSE REGULATORY DOMAIN-CONTAINING PROTEIN"/>
    <property type="match status" value="1"/>
</dbReference>
<dbReference type="SUPFAM" id="SSF52172">
    <property type="entry name" value="CheY-like"/>
    <property type="match status" value="1"/>
</dbReference>
<gene>
    <name evidence="4" type="ORF">SAE02_49440</name>
</gene>
<evidence type="ECO:0000313" key="4">
    <source>
        <dbReference type="EMBL" id="GEO40796.1"/>
    </source>
</evidence>
<dbReference type="GO" id="GO:0000160">
    <property type="term" value="P:phosphorelay signal transduction system"/>
    <property type="evidence" value="ECO:0007669"/>
    <property type="project" value="InterPro"/>
</dbReference>
<evidence type="ECO:0000256" key="1">
    <source>
        <dbReference type="ARBA" id="ARBA00022553"/>
    </source>
</evidence>
<dbReference type="EMBL" id="BJYZ01000023">
    <property type="protein sequence ID" value="GEO40796.1"/>
    <property type="molecule type" value="Genomic_DNA"/>
</dbReference>
<dbReference type="RefSeq" id="WP_044428757.1">
    <property type="nucleotide sequence ID" value="NZ_BJYZ01000023.1"/>
</dbReference>
<dbReference type="SMART" id="SM00448">
    <property type="entry name" value="REC"/>
    <property type="match status" value="1"/>
</dbReference>
<keyword evidence="1 2" id="KW-0597">Phosphoprotein</keyword>
<name>A0A512DWH8_9PROT</name>
<keyword evidence="5" id="KW-1185">Reference proteome</keyword>
<dbReference type="Proteomes" id="UP000321523">
    <property type="component" value="Unassembled WGS sequence"/>
</dbReference>
<feature type="domain" description="Response regulatory" evidence="3">
    <location>
        <begin position="19"/>
        <end position="131"/>
    </location>
</feature>
<dbReference type="OrthoDB" id="7060229at2"/>
<sequence length="136" mass="14452">MMTTLADPPLKPASTAGLRILICEDDPLAAMDFAEILRNAGCQVVGPTYTAVEALAESYRRLPDLALIDIGLKGMIDGISVAAELAPLGVPVIFLTGDYQRAGHEGRELATDILIKPVSEKAILRAVAMALHLDQD</sequence>
<accession>A0A512DWH8</accession>
<dbReference type="PANTHER" id="PTHR44591">
    <property type="entry name" value="STRESS RESPONSE REGULATOR PROTEIN 1"/>
    <property type="match status" value="1"/>
</dbReference>
<proteinExistence type="predicted"/>
<dbReference type="AlphaFoldDB" id="A0A512DWH8"/>
<comment type="caution">
    <text evidence="4">The sequence shown here is derived from an EMBL/GenBank/DDBJ whole genome shotgun (WGS) entry which is preliminary data.</text>
</comment>
<feature type="modified residue" description="4-aspartylphosphate" evidence="2">
    <location>
        <position position="69"/>
    </location>
</feature>
<organism evidence="4 5">
    <name type="scientific">Skermanella aerolata</name>
    <dbReference type="NCBI Taxonomy" id="393310"/>
    <lineage>
        <taxon>Bacteria</taxon>
        <taxon>Pseudomonadati</taxon>
        <taxon>Pseudomonadota</taxon>
        <taxon>Alphaproteobacteria</taxon>
        <taxon>Rhodospirillales</taxon>
        <taxon>Azospirillaceae</taxon>
        <taxon>Skermanella</taxon>
    </lineage>
</organism>
<dbReference type="Pfam" id="PF00072">
    <property type="entry name" value="Response_reg"/>
    <property type="match status" value="1"/>
</dbReference>
<evidence type="ECO:0000313" key="5">
    <source>
        <dbReference type="Proteomes" id="UP000321523"/>
    </source>
</evidence>
<protein>
    <recommendedName>
        <fullName evidence="3">Response regulatory domain-containing protein</fullName>
    </recommendedName>
</protein>